<organism evidence="2 3">
    <name type="scientific">Dreissena polymorpha</name>
    <name type="common">Zebra mussel</name>
    <name type="synonym">Mytilus polymorpha</name>
    <dbReference type="NCBI Taxonomy" id="45954"/>
    <lineage>
        <taxon>Eukaryota</taxon>
        <taxon>Metazoa</taxon>
        <taxon>Spiralia</taxon>
        <taxon>Lophotrochozoa</taxon>
        <taxon>Mollusca</taxon>
        <taxon>Bivalvia</taxon>
        <taxon>Autobranchia</taxon>
        <taxon>Heteroconchia</taxon>
        <taxon>Euheterodonta</taxon>
        <taxon>Imparidentia</taxon>
        <taxon>Neoheterodontei</taxon>
        <taxon>Myida</taxon>
        <taxon>Dreissenoidea</taxon>
        <taxon>Dreissenidae</taxon>
        <taxon>Dreissena</taxon>
    </lineage>
</organism>
<evidence type="ECO:0000313" key="3">
    <source>
        <dbReference type="Proteomes" id="UP000828390"/>
    </source>
</evidence>
<dbReference type="EMBL" id="JAIWYP010000009">
    <property type="protein sequence ID" value="KAH3773375.1"/>
    <property type="molecule type" value="Genomic_DNA"/>
</dbReference>
<dbReference type="EMBL" id="JAIWYP010000009">
    <property type="protein sequence ID" value="KAH3773400.1"/>
    <property type="molecule type" value="Genomic_DNA"/>
</dbReference>
<dbReference type="AlphaFoldDB" id="A0A9D4E7R5"/>
<proteinExistence type="predicted"/>
<evidence type="ECO:0000313" key="1">
    <source>
        <dbReference type="EMBL" id="KAH3773375.1"/>
    </source>
</evidence>
<reference evidence="2" key="1">
    <citation type="journal article" date="2019" name="bioRxiv">
        <title>The Genome of the Zebra Mussel, Dreissena polymorpha: A Resource for Invasive Species Research.</title>
        <authorList>
            <person name="McCartney M.A."/>
            <person name="Auch B."/>
            <person name="Kono T."/>
            <person name="Mallez S."/>
            <person name="Zhang Y."/>
            <person name="Obille A."/>
            <person name="Becker A."/>
            <person name="Abrahante J.E."/>
            <person name="Garbe J."/>
            <person name="Badalamenti J.P."/>
            <person name="Herman A."/>
            <person name="Mangelson H."/>
            <person name="Liachko I."/>
            <person name="Sullivan S."/>
            <person name="Sone E.D."/>
            <person name="Koren S."/>
            <person name="Silverstein K.A.T."/>
            <person name="Beckman K.B."/>
            <person name="Gohl D.M."/>
        </authorList>
    </citation>
    <scope>NUCLEOTIDE SEQUENCE</scope>
    <source>
        <strain evidence="2">Duluth1</strain>
        <tissue evidence="2">Whole animal</tissue>
    </source>
</reference>
<keyword evidence="3" id="KW-1185">Reference proteome</keyword>
<dbReference type="Proteomes" id="UP000828390">
    <property type="component" value="Unassembled WGS sequence"/>
</dbReference>
<accession>A0A9D4E7R5</accession>
<protein>
    <submittedName>
        <fullName evidence="2">Uncharacterized protein</fullName>
    </submittedName>
</protein>
<name>A0A9D4E7R5_DREPO</name>
<gene>
    <name evidence="1" type="ORF">DPMN_174734</name>
    <name evidence="2" type="ORF">DPMN_174760</name>
</gene>
<sequence length="90" mass="10721">MWWNGPHWITAEEQWPKWNSNAGIYNHVLLTGIEEQHEPSQPTHQSSTGVHVIIDIHRFSNYKTLLRNTAYVLKFVQSCRKRKCEYNTLR</sequence>
<evidence type="ECO:0000313" key="2">
    <source>
        <dbReference type="EMBL" id="KAH3773400.1"/>
    </source>
</evidence>
<comment type="caution">
    <text evidence="2">The sequence shown here is derived from an EMBL/GenBank/DDBJ whole genome shotgun (WGS) entry which is preliminary data.</text>
</comment>
<reference evidence="2" key="2">
    <citation type="submission" date="2020-11" db="EMBL/GenBank/DDBJ databases">
        <authorList>
            <person name="McCartney M.A."/>
            <person name="Auch B."/>
            <person name="Kono T."/>
            <person name="Mallez S."/>
            <person name="Becker A."/>
            <person name="Gohl D.M."/>
            <person name="Silverstein K.A.T."/>
            <person name="Koren S."/>
            <person name="Bechman K.B."/>
            <person name="Herman A."/>
            <person name="Abrahante J.E."/>
            <person name="Garbe J."/>
        </authorList>
    </citation>
    <scope>NUCLEOTIDE SEQUENCE</scope>
    <source>
        <strain evidence="2">Duluth1</strain>
        <tissue evidence="2">Whole animal</tissue>
    </source>
</reference>